<reference evidence="1" key="1">
    <citation type="journal article" date="2014" name="Int. J. Syst. Evol. Microbiol.">
        <title>Complete genome sequence of Corynebacterium casei LMG S-19264T (=DSM 44701T), isolated from a smear-ripened cheese.</title>
        <authorList>
            <consortium name="US DOE Joint Genome Institute (JGI-PGF)"/>
            <person name="Walter F."/>
            <person name="Albersmeier A."/>
            <person name="Kalinowski J."/>
            <person name="Ruckert C."/>
        </authorList>
    </citation>
    <scope>NUCLEOTIDE SEQUENCE</scope>
    <source>
        <strain evidence="1">CGMCC 1.15425</strain>
    </source>
</reference>
<organism evidence="1 2">
    <name type="scientific">Pseudohongiella nitratireducens</name>
    <dbReference type="NCBI Taxonomy" id="1768907"/>
    <lineage>
        <taxon>Bacteria</taxon>
        <taxon>Pseudomonadati</taxon>
        <taxon>Pseudomonadota</taxon>
        <taxon>Gammaproteobacteria</taxon>
        <taxon>Pseudomonadales</taxon>
        <taxon>Pseudohongiellaceae</taxon>
        <taxon>Pseudohongiella</taxon>
    </lineage>
</organism>
<dbReference type="AlphaFoldDB" id="A0A917GIN0"/>
<evidence type="ECO:0000313" key="2">
    <source>
        <dbReference type="Proteomes" id="UP000627715"/>
    </source>
</evidence>
<proteinExistence type="predicted"/>
<comment type="caution">
    <text evidence="1">The sequence shown here is derived from an EMBL/GenBank/DDBJ whole genome shotgun (WGS) entry which is preliminary data.</text>
</comment>
<dbReference type="Proteomes" id="UP000627715">
    <property type="component" value="Unassembled WGS sequence"/>
</dbReference>
<name>A0A917GIN0_9GAMM</name>
<dbReference type="EMBL" id="BMIY01000001">
    <property type="protein sequence ID" value="GGG47989.1"/>
    <property type="molecule type" value="Genomic_DNA"/>
</dbReference>
<gene>
    <name evidence="1" type="ORF">GCM10011403_01290</name>
</gene>
<evidence type="ECO:0000313" key="1">
    <source>
        <dbReference type="EMBL" id="GGG47989.1"/>
    </source>
</evidence>
<reference evidence="1" key="2">
    <citation type="submission" date="2020-09" db="EMBL/GenBank/DDBJ databases">
        <authorList>
            <person name="Sun Q."/>
            <person name="Zhou Y."/>
        </authorList>
    </citation>
    <scope>NUCLEOTIDE SEQUENCE</scope>
    <source>
        <strain evidence="1">CGMCC 1.15425</strain>
    </source>
</reference>
<accession>A0A917GIN0</accession>
<sequence length="319" mass="36014">MQLPRHTVRLETEIDGKRVYSHAIIKEKAFSTYAHFIDRWDNDVYLSKDQIIGDFHVNSRIKLASSFNEQPTIHGRLTIGVNQFLTREFQNQNAFLQGVQSGVGMIPMDREPLLSMLADIRQNETRMHYFQGDTVLQFQRDGSVKWQSIDDETVAGLIAASEQPQVIINEGRNRFELSGEINGHFLVYSPHQILITGSLNYVNPTVGELTKSSPLLGLVSRRSVEVASRFTTGSGNLRIDAAIYAARRFSVRRFDDMHQGILHIYGSLAAGSISATEPRFSTRIEKDPRLDSIRPPGFPLTGQTVLAEWDGVWLEQPTQ</sequence>
<keyword evidence="2" id="KW-1185">Reference proteome</keyword>
<protein>
    <submittedName>
        <fullName evidence="1">Uncharacterized protein</fullName>
    </submittedName>
</protein>